<dbReference type="InterPro" id="IPR014277">
    <property type="entry name" value="Orc1/Cdc6_arc"/>
</dbReference>
<evidence type="ECO:0000313" key="8">
    <source>
        <dbReference type="EMBL" id="QAY21956.1"/>
    </source>
</evidence>
<feature type="binding site" evidence="5">
    <location>
        <position position="213"/>
    </location>
    <ligand>
        <name>ATP</name>
        <dbReference type="ChEBI" id="CHEBI:30616"/>
    </ligand>
</feature>
<dbReference type="Gene3D" id="1.10.8.60">
    <property type="match status" value="1"/>
</dbReference>
<geneLocation type="plasmid" evidence="8">
    <name>unnamed1</name>
</geneLocation>
<dbReference type="RefSeq" id="WP_129452710.1">
    <property type="nucleotide sequence ID" value="NZ_CP034942.1"/>
</dbReference>
<evidence type="ECO:0000256" key="4">
    <source>
        <dbReference type="ARBA" id="ARBA00022840"/>
    </source>
</evidence>
<comment type="similarity">
    <text evidence="1 5">Belongs to the CDC6/cdc18 family.</text>
</comment>
<dbReference type="Pfam" id="PF13401">
    <property type="entry name" value="AAA_22"/>
    <property type="match status" value="1"/>
</dbReference>
<dbReference type="InterPro" id="IPR055237">
    <property type="entry name" value="Cdc6_lid"/>
</dbReference>
<dbReference type="Gene3D" id="1.10.10.10">
    <property type="entry name" value="Winged helix-like DNA-binding domain superfamily/Winged helix DNA-binding domain"/>
    <property type="match status" value="1"/>
</dbReference>
<reference evidence="9" key="1">
    <citation type="submission" date="2019-01" db="EMBL/GenBank/DDBJ databases">
        <title>Complete genome of Halorubrum ezzemoulense strain FB21.</title>
        <authorList>
            <person name="Feng Y."/>
            <person name="Louyakis A.S."/>
            <person name="Papke R.T."/>
            <person name="Gogarten J.P."/>
        </authorList>
    </citation>
    <scope>NUCLEOTIDE SEQUENCE [LARGE SCALE GENOMIC DNA]</scope>
    <source>
        <strain evidence="9">Fb21</strain>
        <plasmid evidence="9">unnamed1</plasmid>
    </source>
</reference>
<dbReference type="EMBL" id="CP034942">
    <property type="protein sequence ID" value="QAY21956.1"/>
    <property type="molecule type" value="Genomic_DNA"/>
</dbReference>
<keyword evidence="2 5" id="KW-0235">DNA replication</keyword>
<dbReference type="InterPro" id="IPR027417">
    <property type="entry name" value="P-loop_NTPase"/>
</dbReference>
<dbReference type="InterPro" id="IPR050311">
    <property type="entry name" value="ORC1/CDC6"/>
</dbReference>
<protein>
    <recommendedName>
        <fullName evidence="5">ORC1-type DNA replication protein</fullName>
    </recommendedName>
</protein>
<keyword evidence="4 5" id="KW-0067">ATP-binding</keyword>
<evidence type="ECO:0000256" key="1">
    <source>
        <dbReference type="ARBA" id="ARBA00006184"/>
    </source>
</evidence>
<dbReference type="InterPro" id="IPR036390">
    <property type="entry name" value="WH_DNA-bd_sf"/>
</dbReference>
<name>A0A481RL01_HALEZ</name>
<dbReference type="Pfam" id="PF09079">
    <property type="entry name" value="WHD_Cdc6"/>
    <property type="match status" value="1"/>
</dbReference>
<dbReference type="PANTHER" id="PTHR10763:SF22">
    <property type="entry name" value="ORC1-TYPE DNA REPLICATION PROTEIN"/>
    <property type="match status" value="1"/>
</dbReference>
<dbReference type="KEGG" id="hezz:EO776_18555"/>
<comment type="function">
    <text evidence="5">Involved in regulation of DNA replication.</text>
</comment>
<feature type="binding site" evidence="5">
    <location>
        <position position="225"/>
    </location>
    <ligand>
        <name>ATP</name>
        <dbReference type="ChEBI" id="CHEBI:30616"/>
    </ligand>
</feature>
<dbReference type="PANTHER" id="PTHR10763">
    <property type="entry name" value="CELL DIVISION CONTROL PROTEIN 6-RELATED"/>
    <property type="match status" value="1"/>
</dbReference>
<dbReference type="Proteomes" id="UP000293073">
    <property type="component" value="Plasmid unnamed1"/>
</dbReference>
<dbReference type="InterPro" id="IPR049945">
    <property type="entry name" value="AAA_22"/>
</dbReference>
<dbReference type="InterPro" id="IPR015163">
    <property type="entry name" value="Cdc6_C"/>
</dbReference>
<dbReference type="AlphaFoldDB" id="A0A481RL01"/>
<accession>A0A481RL01</accession>
<feature type="domain" description="AAA+ ATPase" evidence="6">
    <location>
        <begin position="52"/>
        <end position="210"/>
    </location>
</feature>
<feature type="binding site" evidence="5">
    <location>
        <begin position="64"/>
        <end position="68"/>
    </location>
    <ligand>
        <name>ATP</name>
        <dbReference type="ChEBI" id="CHEBI:30616"/>
    </ligand>
</feature>
<keyword evidence="3 5" id="KW-0547">Nucleotide-binding</keyword>
<evidence type="ECO:0000256" key="2">
    <source>
        <dbReference type="ARBA" id="ARBA00022705"/>
    </source>
</evidence>
<feature type="domain" description="Cdc6 C-terminal" evidence="7">
    <location>
        <begin position="310"/>
        <end position="393"/>
    </location>
</feature>
<evidence type="ECO:0000256" key="3">
    <source>
        <dbReference type="ARBA" id="ARBA00022741"/>
    </source>
</evidence>
<evidence type="ECO:0000256" key="5">
    <source>
        <dbReference type="HAMAP-Rule" id="MF_01407"/>
    </source>
</evidence>
<dbReference type="CDD" id="cd00009">
    <property type="entry name" value="AAA"/>
    <property type="match status" value="1"/>
</dbReference>
<sequence length="405" mass="44777">MSRNFFDGLNSVFANKDILQIDYVVDESRIIGRDDQLEALAQSLQPALEGSKPNNCLLFGKPGTGKSLCAKFITKQLQREATANDVSIGRAYVDCAQSNTETGAITEIGQMFNTDGSDVSIPDTGLATNTVYNRAWDALEENHDVGIVILDEIDKHRDYNSLLMQLSRAGEANKLNSSSLGIIAISNKPRFKDKLQERTLSSLNERGHIFPPYEPAQLEQILNARKDAYKDGVLESDVIPLAAAKAGSRHGDARKAMDIFRYAGEVANKAGSDTVKRSHVEQGFEEAEVEEILQIISRLPPHSRLVIQSVAALSADRDTTADPVTTTEAYELYQRKCNFDATDALSERRVRDLLKEAEFLEILSRKRKPAGHALGSETQITLIDDPEKVLRATKELDERSDDQPA</sequence>
<dbReference type="Gene3D" id="3.40.50.300">
    <property type="entry name" value="P-loop containing nucleotide triphosphate hydrolases"/>
    <property type="match status" value="1"/>
</dbReference>
<dbReference type="GeneID" id="301361848"/>
<dbReference type="InterPro" id="IPR003593">
    <property type="entry name" value="AAA+_ATPase"/>
</dbReference>
<dbReference type="Pfam" id="PF22703">
    <property type="entry name" value="Cdc6_lid"/>
    <property type="match status" value="1"/>
</dbReference>
<dbReference type="HAMAP" id="MF_01407">
    <property type="entry name" value="ORC1_type_DNA_replic_protein"/>
    <property type="match status" value="1"/>
</dbReference>
<dbReference type="CDD" id="cd08768">
    <property type="entry name" value="Cdc6_C"/>
    <property type="match status" value="1"/>
</dbReference>
<gene>
    <name evidence="8" type="ORF">EO776_18555</name>
</gene>
<dbReference type="SMART" id="SM00382">
    <property type="entry name" value="AAA"/>
    <property type="match status" value="1"/>
</dbReference>
<evidence type="ECO:0000313" key="9">
    <source>
        <dbReference type="Proteomes" id="UP000293073"/>
    </source>
</evidence>
<evidence type="ECO:0000259" key="6">
    <source>
        <dbReference type="SMART" id="SM00382"/>
    </source>
</evidence>
<dbReference type="SUPFAM" id="SSF52540">
    <property type="entry name" value="P-loop containing nucleoside triphosphate hydrolases"/>
    <property type="match status" value="1"/>
</dbReference>
<keyword evidence="8" id="KW-0614">Plasmid</keyword>
<proteinExistence type="inferred from homology"/>
<dbReference type="GO" id="GO:0016887">
    <property type="term" value="F:ATP hydrolysis activity"/>
    <property type="evidence" value="ECO:0007669"/>
    <property type="project" value="InterPro"/>
</dbReference>
<dbReference type="NCBIfam" id="TIGR02928">
    <property type="entry name" value="orc1/cdc6 family replication initiation protein"/>
    <property type="match status" value="1"/>
</dbReference>
<organism evidence="8 9">
    <name type="scientific">Halorubrum ezzemoulense</name>
    <name type="common">Halorubrum chaoviator</name>
    <dbReference type="NCBI Taxonomy" id="337243"/>
    <lineage>
        <taxon>Archaea</taxon>
        <taxon>Methanobacteriati</taxon>
        <taxon>Methanobacteriota</taxon>
        <taxon>Stenosarchaea group</taxon>
        <taxon>Halobacteria</taxon>
        <taxon>Halobacteriales</taxon>
        <taxon>Haloferacaceae</taxon>
        <taxon>Halorubrum</taxon>
    </lineage>
</organism>
<dbReference type="SUPFAM" id="SSF46785">
    <property type="entry name" value="Winged helix' DNA-binding domain"/>
    <property type="match status" value="1"/>
</dbReference>
<dbReference type="GO" id="GO:0005524">
    <property type="term" value="F:ATP binding"/>
    <property type="evidence" value="ECO:0007669"/>
    <property type="project" value="UniProtKB-UniRule"/>
</dbReference>
<evidence type="ECO:0000259" key="7">
    <source>
        <dbReference type="SMART" id="SM01074"/>
    </source>
</evidence>
<dbReference type="SMART" id="SM01074">
    <property type="entry name" value="Cdc6_C"/>
    <property type="match status" value="1"/>
</dbReference>
<dbReference type="GO" id="GO:0006260">
    <property type="term" value="P:DNA replication"/>
    <property type="evidence" value="ECO:0007669"/>
    <property type="project" value="UniProtKB-UniRule"/>
</dbReference>
<dbReference type="InterPro" id="IPR036388">
    <property type="entry name" value="WH-like_DNA-bd_sf"/>
</dbReference>